<dbReference type="EMBL" id="PP542043">
    <property type="protein sequence ID" value="XDO01837.1"/>
    <property type="molecule type" value="Genomic_DNA"/>
</dbReference>
<evidence type="ECO:0000313" key="1">
    <source>
        <dbReference type="EMBL" id="XDO01837.1"/>
    </source>
</evidence>
<accession>A0AB39J7R8</accession>
<name>A0AB39J7R8_9VIRU</name>
<proteinExistence type="predicted"/>
<gene>
    <name evidence="1" type="ORF">FloV-SA2_00011</name>
</gene>
<reference evidence="1" key="1">
    <citation type="submission" date="2024-03" db="EMBL/GenBank/DDBJ databases">
        <title>Eukaryotic viruses encode the ribosomal protein eL40.</title>
        <authorList>
            <person name="Thomy J."/>
            <person name="Schvarcz C.R."/>
            <person name="McBeain K.A."/>
            <person name="Edwards K.F."/>
            <person name="Steward G.F."/>
        </authorList>
    </citation>
    <scope>NUCLEOTIDE SEQUENCE</scope>
    <source>
        <strain evidence="1">FloV-SA2</strain>
    </source>
</reference>
<organism evidence="1">
    <name type="scientific">Florenciella sp. virus SA2</name>
    <dbReference type="NCBI Taxonomy" id="3240092"/>
    <lineage>
        <taxon>Viruses</taxon>
    </lineage>
</organism>
<protein>
    <submittedName>
        <fullName evidence="1">Uncharacterized protein</fullName>
    </submittedName>
</protein>
<sequence length="1048" mass="121919">MGDQEKFDTFFIQDDNNQFKPTLKSSEDEAVLNTLYFLQTIKHINTDKNNYFSTLLNRSPFYIAGVNEKNGIIQRYKFTKQKKETKSFGVNKSSGVCKVVEDKTNWGQASWREFLTEYSLYPPRRDGEEGKKEKCDVNNIKKAIRVFKNFQINEKKILDLINAKYDNILSDGLDDKNKKLFGLEQLRSFIMVHIMTLCFYKNYYSIFENDHFPFPCNIKDPNAIKYINIMNYSGNNNNDDYDADALKKIYSPDFFSLIEELLKIKQQINIAIYKIHNGDNAPAESNKTEAMLEFELLNSRLTKIGSSPDLPKLFEKINKKIKSIAKDPGSALLKCNYVYNVSVGDTDNYPLLYTLQEFFDKISILDLDPEGGIIKIVLIPNSVDAVAGSTDFDVKLNVITQHEDPVKYFKHLNEIIIDKNKLNELVNKNPIDAGNNQTDDFKIKEGVDITDFIVQHKYDELYSNISIEYIASHYKFIVDLYEKTLDSSEVMGTAEDEGGDEGGDESVIKFQDYKDGYKIYLNAEDQEVLNKITFTYTSEDGENIKKNIVNNFNIIDPALFPENDDLYSNNSLKNKWVKLKLSLNVNNVDVIEKYYLCKVVDEYYLKGEDGVVNEKPIFYKILLNGNVENTIYIINHNSHKIDILENIDNNKFIEHYNKCIENIDDDKLNNRETNFDETKKFLKHTFMTPGYCLLEKDVPYIFRNYINDALPKSIKYDNLPLSLVTEEIPKDRFEKIVNFIGSDDSSMIDIKNMMDNVDYRKQYIVKFENDGTNMYVYKNNESSQEKPDKSLEYDSDGKLTYYYTDHTSLNNHLTDVLDSIDYDDFVKESTLYKDLFDLPKSNDTDLMNFIFSYINQIKIITETDIDKGIITLDKYLKHIMKKVMIKIFDELNKTNTIRDGEDDEETKDNILFKMVVGMNNFNDPQKKGILSQKKSYLKNSIIIILYILGKVQSTFNKLLWSNSIIKIPSNDSTQSNEEINMNQNTKAIANIIDMLIKEINAVDEQPTNLFDNEFYKYLNAEIEKHFKDDDEVLKKFLLISYIQNTKIY</sequence>